<keyword evidence="2" id="KW-1185">Reference proteome</keyword>
<dbReference type="Proteomes" id="UP001108027">
    <property type="component" value="Unassembled WGS sequence"/>
</dbReference>
<dbReference type="PANTHER" id="PTHR48100">
    <property type="entry name" value="BROAD-SPECIFICITY PHOSPHATASE YOR283W-RELATED"/>
    <property type="match status" value="1"/>
</dbReference>
<dbReference type="PANTHER" id="PTHR48100:SF1">
    <property type="entry name" value="HISTIDINE PHOSPHATASE FAMILY PROTEIN-RELATED"/>
    <property type="match status" value="1"/>
</dbReference>
<protein>
    <submittedName>
        <fullName evidence="1">Histidine phosphatase family protein</fullName>
    </submittedName>
</protein>
<proteinExistence type="predicted"/>
<dbReference type="SMART" id="SM00855">
    <property type="entry name" value="PGAM"/>
    <property type="match status" value="1"/>
</dbReference>
<comment type="caution">
    <text evidence="1">The sequence shown here is derived from an EMBL/GenBank/DDBJ whole genome shotgun (WGS) entry which is preliminary data.</text>
</comment>
<organism evidence="1 2">
    <name type="scientific">Alloalcanivorax marinus</name>
    <dbReference type="NCBI Taxonomy" id="1177169"/>
    <lineage>
        <taxon>Bacteria</taxon>
        <taxon>Pseudomonadati</taxon>
        <taxon>Pseudomonadota</taxon>
        <taxon>Gammaproteobacteria</taxon>
        <taxon>Oceanospirillales</taxon>
        <taxon>Alcanivoracaceae</taxon>
        <taxon>Alloalcanivorax</taxon>
    </lineage>
</organism>
<name>A0A9Q3UPZ3_9GAMM</name>
<sequence>MTAPATTTWFDLLRHGEPDGGPKYRGHRDDPLSPLGWRQMHGAIGADDRWDHILTSPLLRCRAFAEQLAAERGLPCTVVDGFKEISFGAWEGLTTEQVAERFGDGQARFWSDPERHAPAGGEPILDFYRRIGEAWSHWRDALAGQRVLLVCHGGVIRMTLAHVMGLPPGRALGAFLVPYASRSRVRLDATDQGLLGCLVSHGVTESGS</sequence>
<dbReference type="CDD" id="cd07067">
    <property type="entry name" value="HP_PGM_like"/>
    <property type="match status" value="1"/>
</dbReference>
<dbReference type="SUPFAM" id="SSF53254">
    <property type="entry name" value="Phosphoglycerate mutase-like"/>
    <property type="match status" value="1"/>
</dbReference>
<dbReference type="InterPro" id="IPR029033">
    <property type="entry name" value="His_PPase_superfam"/>
</dbReference>
<dbReference type="EMBL" id="JAJGNA010000010">
    <property type="protein sequence ID" value="MCC4308953.1"/>
    <property type="molecule type" value="Genomic_DNA"/>
</dbReference>
<reference evidence="1" key="1">
    <citation type="submission" date="2021-10" db="EMBL/GenBank/DDBJ databases">
        <title>The diversity and Nitrogen Metabolism of Culturable Nitrate-Utilizing Bacteria Within the Oxygen Minimum Zone of the Changjiang (Yangtze River)Estuary.</title>
        <authorList>
            <person name="Zhang D."/>
            <person name="Zheng J."/>
            <person name="Liu S."/>
            <person name="He W."/>
        </authorList>
    </citation>
    <scope>NUCLEOTIDE SEQUENCE</scope>
    <source>
        <strain evidence="1">FXH-223</strain>
    </source>
</reference>
<dbReference type="GO" id="GO:0016791">
    <property type="term" value="F:phosphatase activity"/>
    <property type="evidence" value="ECO:0007669"/>
    <property type="project" value="TreeGrafter"/>
</dbReference>
<dbReference type="InterPro" id="IPR013078">
    <property type="entry name" value="His_Pase_superF_clade-1"/>
</dbReference>
<evidence type="ECO:0000313" key="1">
    <source>
        <dbReference type="EMBL" id="MCC4308953.1"/>
    </source>
</evidence>
<gene>
    <name evidence="1" type="ORF">LL252_10260</name>
</gene>
<accession>A0A9Q3UPZ3</accession>
<evidence type="ECO:0000313" key="2">
    <source>
        <dbReference type="Proteomes" id="UP001108027"/>
    </source>
</evidence>
<dbReference type="AlphaFoldDB" id="A0A9Q3UPZ3"/>
<dbReference type="InterPro" id="IPR050275">
    <property type="entry name" value="PGM_Phosphatase"/>
</dbReference>
<dbReference type="GO" id="GO:0005737">
    <property type="term" value="C:cytoplasm"/>
    <property type="evidence" value="ECO:0007669"/>
    <property type="project" value="TreeGrafter"/>
</dbReference>
<dbReference type="RefSeq" id="WP_228233938.1">
    <property type="nucleotide sequence ID" value="NZ_ARXL01000102.1"/>
</dbReference>
<dbReference type="Gene3D" id="3.40.50.1240">
    <property type="entry name" value="Phosphoglycerate mutase-like"/>
    <property type="match status" value="1"/>
</dbReference>
<dbReference type="Pfam" id="PF00300">
    <property type="entry name" value="His_Phos_1"/>
    <property type="match status" value="1"/>
</dbReference>